<protein>
    <submittedName>
        <fullName evidence="2">DUF4199 domain-containing protein</fullName>
    </submittedName>
</protein>
<gene>
    <name evidence="2" type="ORF">RE431_05315</name>
</gene>
<sequence length="176" mass="19427">MENPQPNSKKIILNYGLMLGLISVLLGVVMYVTNAYLNPSFVYSLIGFAILVVFITLGINAYKKENANYLSIKEALKIGVGISLIGGIISVIWLLLLMYVIEPDFISQLADVQREQIDSQYPNMNDEQKQNALEMSAKFSSPGIMAAFSLVGNLFFGLLISLVVGLIKKNKNPYEA</sequence>
<dbReference type="Proteomes" id="UP001257234">
    <property type="component" value="Unassembled WGS sequence"/>
</dbReference>
<feature type="transmembrane region" description="Helical" evidence="1">
    <location>
        <begin position="80"/>
        <end position="101"/>
    </location>
</feature>
<dbReference type="InterPro" id="IPR025250">
    <property type="entry name" value="DUF4199"/>
</dbReference>
<comment type="caution">
    <text evidence="2">The sequence shown here is derived from an EMBL/GenBank/DDBJ whole genome shotgun (WGS) entry which is preliminary data.</text>
</comment>
<keyword evidence="3" id="KW-1185">Reference proteome</keyword>
<feature type="transmembrane region" description="Helical" evidence="1">
    <location>
        <begin position="40"/>
        <end position="59"/>
    </location>
</feature>
<dbReference type="EMBL" id="JAVJIU010000002">
    <property type="protein sequence ID" value="MDR5590046.1"/>
    <property type="molecule type" value="Genomic_DNA"/>
</dbReference>
<proteinExistence type="predicted"/>
<dbReference type="Pfam" id="PF13858">
    <property type="entry name" value="DUF4199"/>
    <property type="match status" value="1"/>
</dbReference>
<feature type="transmembrane region" description="Helical" evidence="1">
    <location>
        <begin position="144"/>
        <end position="167"/>
    </location>
</feature>
<keyword evidence="1" id="KW-1133">Transmembrane helix</keyword>
<accession>A0ABU1ENV8</accession>
<dbReference type="RefSeq" id="WP_309560931.1">
    <property type="nucleotide sequence ID" value="NZ_JAVJIU010000002.1"/>
</dbReference>
<reference evidence="3" key="1">
    <citation type="submission" date="2023-07" db="EMBL/GenBank/DDBJ databases">
        <title>Christiangramia sp. SM2212., a novel bacterium of the family Flavobacteriaceae isolated from the sea sediment.</title>
        <authorList>
            <person name="Wang J."/>
            <person name="Zhang X."/>
        </authorList>
    </citation>
    <scope>NUCLEOTIDE SEQUENCE [LARGE SCALE GENOMIC DNA]</scope>
    <source>
        <strain evidence="3">SM2212</strain>
    </source>
</reference>
<feature type="transmembrane region" description="Helical" evidence="1">
    <location>
        <begin position="12"/>
        <end position="34"/>
    </location>
</feature>
<name>A0ABU1ENV8_9FLAO</name>
<keyword evidence="1" id="KW-0812">Transmembrane</keyword>
<evidence type="ECO:0000313" key="3">
    <source>
        <dbReference type="Proteomes" id="UP001257234"/>
    </source>
</evidence>
<evidence type="ECO:0000256" key="1">
    <source>
        <dbReference type="SAM" id="Phobius"/>
    </source>
</evidence>
<evidence type="ECO:0000313" key="2">
    <source>
        <dbReference type="EMBL" id="MDR5590046.1"/>
    </source>
</evidence>
<organism evidence="2 3">
    <name type="scientific">Christiangramia sediminicola</name>
    <dbReference type="NCBI Taxonomy" id="3073267"/>
    <lineage>
        <taxon>Bacteria</taxon>
        <taxon>Pseudomonadati</taxon>
        <taxon>Bacteroidota</taxon>
        <taxon>Flavobacteriia</taxon>
        <taxon>Flavobacteriales</taxon>
        <taxon>Flavobacteriaceae</taxon>
        <taxon>Christiangramia</taxon>
    </lineage>
</organism>
<keyword evidence="1" id="KW-0472">Membrane</keyword>